<dbReference type="PANTHER" id="PTHR30537:SF5">
    <property type="entry name" value="HTH-TYPE TRANSCRIPTIONAL ACTIVATOR TTDR-RELATED"/>
    <property type="match status" value="1"/>
</dbReference>
<name>A0ABX0W164_9RHOB</name>
<dbReference type="InterPro" id="IPR005119">
    <property type="entry name" value="LysR_subst-bd"/>
</dbReference>
<evidence type="ECO:0000256" key="3">
    <source>
        <dbReference type="ARBA" id="ARBA00023125"/>
    </source>
</evidence>
<dbReference type="InterPro" id="IPR036388">
    <property type="entry name" value="WH-like_DNA-bd_sf"/>
</dbReference>
<dbReference type="RefSeq" id="WP_167639220.1">
    <property type="nucleotide sequence ID" value="NZ_JAATOP010000014.1"/>
</dbReference>
<dbReference type="PRINTS" id="PR00039">
    <property type="entry name" value="HTHLYSR"/>
</dbReference>
<evidence type="ECO:0000313" key="6">
    <source>
        <dbReference type="EMBL" id="NIY73834.1"/>
    </source>
</evidence>
<keyword evidence="2" id="KW-0805">Transcription regulation</keyword>
<evidence type="ECO:0000256" key="2">
    <source>
        <dbReference type="ARBA" id="ARBA00023015"/>
    </source>
</evidence>
<dbReference type="Pfam" id="PF03466">
    <property type="entry name" value="LysR_substrate"/>
    <property type="match status" value="1"/>
</dbReference>
<proteinExistence type="inferred from homology"/>
<dbReference type="Gene3D" id="3.40.190.10">
    <property type="entry name" value="Periplasmic binding protein-like II"/>
    <property type="match status" value="2"/>
</dbReference>
<accession>A0ABX0W164</accession>
<evidence type="ECO:0000259" key="5">
    <source>
        <dbReference type="PROSITE" id="PS50931"/>
    </source>
</evidence>
<feature type="domain" description="HTH lysR-type" evidence="5">
    <location>
        <begin position="21"/>
        <end position="70"/>
    </location>
</feature>
<comment type="caution">
    <text evidence="6">The sequence shown here is derived from an EMBL/GenBank/DDBJ whole genome shotgun (WGS) entry which is preliminary data.</text>
</comment>
<evidence type="ECO:0000256" key="4">
    <source>
        <dbReference type="ARBA" id="ARBA00023163"/>
    </source>
</evidence>
<keyword evidence="3" id="KW-0238">DNA-binding</keyword>
<dbReference type="Gene3D" id="1.10.10.10">
    <property type="entry name" value="Winged helix-like DNA-binding domain superfamily/Winged helix DNA-binding domain"/>
    <property type="match status" value="1"/>
</dbReference>
<reference evidence="6 7" key="1">
    <citation type="submission" date="2020-03" db="EMBL/GenBank/DDBJ databases">
        <title>Bacterial isolates of synthetic phycosphere.</title>
        <authorList>
            <person name="Fu H."/>
            <person name="Moran M.A."/>
        </authorList>
    </citation>
    <scope>NUCLEOTIDE SEQUENCE [LARGE SCALE GENOMIC DNA]</scope>
    <source>
        <strain evidence="6 7">HF1</strain>
    </source>
</reference>
<dbReference type="PROSITE" id="PS50931">
    <property type="entry name" value="HTH_LYSR"/>
    <property type="match status" value="1"/>
</dbReference>
<evidence type="ECO:0000256" key="1">
    <source>
        <dbReference type="ARBA" id="ARBA00009437"/>
    </source>
</evidence>
<keyword evidence="7" id="KW-1185">Reference proteome</keyword>
<dbReference type="Proteomes" id="UP000709466">
    <property type="component" value="Unassembled WGS sequence"/>
</dbReference>
<keyword evidence="4" id="KW-0804">Transcription</keyword>
<gene>
    <name evidence="6" type="ORF">HCZ30_15495</name>
</gene>
<sequence>MTGIGNPYATFARYSADLCLFVMVAECGQLSKAAELAGLSQPRLSQRMKSLEDSIGRQLLLRKRRGVVLTQAGLDLRDAIAPHLNETVSSFVRYQNARKRRTIVIQTDLAFASFRLLQVFPSLCAAFPSVGISLMTTQMPDLSPGSEVDILVRMEAQHETSANETLLFGEEVFTVCSPAFKERHSPMGEIDDIANLPLIDLTSGIGAPWFSWKSWLAAQGAPMMSGDRLAFDSYDLVIQAAEQGLGIALGWKGLVDNRLETGTLVEALPHRASSHQGYYVKVVNPNAPADVRAVYDWLTDKFSLV</sequence>
<evidence type="ECO:0000313" key="7">
    <source>
        <dbReference type="Proteomes" id="UP000709466"/>
    </source>
</evidence>
<organism evidence="6 7">
    <name type="scientific">Marivivens donghaensis</name>
    <dbReference type="NCBI Taxonomy" id="1699413"/>
    <lineage>
        <taxon>Bacteria</taxon>
        <taxon>Pseudomonadati</taxon>
        <taxon>Pseudomonadota</taxon>
        <taxon>Alphaproteobacteria</taxon>
        <taxon>Rhodobacterales</taxon>
        <taxon>Paracoccaceae</taxon>
        <taxon>Marivivens group</taxon>
        <taxon>Marivivens</taxon>
    </lineage>
</organism>
<dbReference type="SUPFAM" id="SSF46785">
    <property type="entry name" value="Winged helix' DNA-binding domain"/>
    <property type="match status" value="1"/>
</dbReference>
<dbReference type="Pfam" id="PF00126">
    <property type="entry name" value="HTH_1"/>
    <property type="match status" value="1"/>
</dbReference>
<dbReference type="InterPro" id="IPR000847">
    <property type="entry name" value="LysR_HTH_N"/>
</dbReference>
<dbReference type="EMBL" id="JAATOP010000014">
    <property type="protein sequence ID" value="NIY73834.1"/>
    <property type="molecule type" value="Genomic_DNA"/>
</dbReference>
<dbReference type="InterPro" id="IPR058163">
    <property type="entry name" value="LysR-type_TF_proteobact-type"/>
</dbReference>
<dbReference type="PANTHER" id="PTHR30537">
    <property type="entry name" value="HTH-TYPE TRANSCRIPTIONAL REGULATOR"/>
    <property type="match status" value="1"/>
</dbReference>
<dbReference type="SUPFAM" id="SSF53850">
    <property type="entry name" value="Periplasmic binding protein-like II"/>
    <property type="match status" value="1"/>
</dbReference>
<protein>
    <submittedName>
        <fullName evidence="6">LysR family transcriptional regulator</fullName>
    </submittedName>
</protein>
<dbReference type="InterPro" id="IPR036390">
    <property type="entry name" value="WH_DNA-bd_sf"/>
</dbReference>
<comment type="similarity">
    <text evidence="1">Belongs to the LysR transcriptional regulatory family.</text>
</comment>